<feature type="transmembrane region" description="Helical" evidence="9">
    <location>
        <begin position="282"/>
        <end position="298"/>
    </location>
</feature>
<dbReference type="PANTHER" id="PTHR32196:SF21">
    <property type="entry name" value="ABC TRANSPORTER PERMEASE PROTEIN YPHD-RELATED"/>
    <property type="match status" value="1"/>
</dbReference>
<dbReference type="Pfam" id="PF02653">
    <property type="entry name" value="BPD_transp_2"/>
    <property type="match status" value="1"/>
</dbReference>
<dbReference type="PANTHER" id="PTHR32196">
    <property type="entry name" value="ABC TRANSPORTER PERMEASE PROTEIN YPHD-RELATED-RELATED"/>
    <property type="match status" value="1"/>
</dbReference>
<feature type="region of interest" description="Disordered" evidence="8">
    <location>
        <begin position="1"/>
        <end position="22"/>
    </location>
</feature>
<dbReference type="GO" id="GO:0022857">
    <property type="term" value="F:transmembrane transporter activity"/>
    <property type="evidence" value="ECO:0007669"/>
    <property type="project" value="InterPro"/>
</dbReference>
<evidence type="ECO:0000256" key="7">
    <source>
        <dbReference type="ARBA" id="ARBA00023136"/>
    </source>
</evidence>
<evidence type="ECO:0000256" key="9">
    <source>
        <dbReference type="SAM" id="Phobius"/>
    </source>
</evidence>
<dbReference type="EMBL" id="CAFBLP010000016">
    <property type="protein sequence ID" value="CAB4871762.1"/>
    <property type="molecule type" value="Genomic_DNA"/>
</dbReference>
<reference evidence="10" key="1">
    <citation type="submission" date="2020-05" db="EMBL/GenBank/DDBJ databases">
        <authorList>
            <person name="Chiriac C."/>
            <person name="Salcher M."/>
            <person name="Ghai R."/>
            <person name="Kavagutti S V."/>
        </authorList>
    </citation>
    <scope>NUCLEOTIDE SEQUENCE</scope>
</reference>
<evidence type="ECO:0000256" key="8">
    <source>
        <dbReference type="SAM" id="MobiDB-lite"/>
    </source>
</evidence>
<gene>
    <name evidence="10" type="ORF">UFOPK3376_00872</name>
</gene>
<keyword evidence="5 9" id="KW-0812">Transmembrane</keyword>
<dbReference type="GO" id="GO:0005886">
    <property type="term" value="C:plasma membrane"/>
    <property type="evidence" value="ECO:0007669"/>
    <property type="project" value="UniProtKB-SubCell"/>
</dbReference>
<dbReference type="InterPro" id="IPR001851">
    <property type="entry name" value="ABC_transp_permease"/>
</dbReference>
<evidence type="ECO:0000256" key="3">
    <source>
        <dbReference type="ARBA" id="ARBA00022475"/>
    </source>
</evidence>
<dbReference type="AlphaFoldDB" id="A0A6J7DLD1"/>
<name>A0A6J7DLD1_9ZZZZ</name>
<feature type="transmembrane region" description="Helical" evidence="9">
    <location>
        <begin position="310"/>
        <end position="330"/>
    </location>
</feature>
<evidence type="ECO:0000256" key="6">
    <source>
        <dbReference type="ARBA" id="ARBA00022989"/>
    </source>
</evidence>
<evidence type="ECO:0000256" key="2">
    <source>
        <dbReference type="ARBA" id="ARBA00022448"/>
    </source>
</evidence>
<proteinExistence type="predicted"/>
<keyword evidence="6 9" id="KW-1133">Transmembrane helix</keyword>
<protein>
    <submittedName>
        <fullName evidence="10">Unannotated protein</fullName>
    </submittedName>
</protein>
<keyword evidence="2" id="KW-0813">Transport</keyword>
<feature type="transmembrane region" description="Helical" evidence="9">
    <location>
        <begin position="140"/>
        <end position="158"/>
    </location>
</feature>
<evidence type="ECO:0000256" key="1">
    <source>
        <dbReference type="ARBA" id="ARBA00004651"/>
    </source>
</evidence>
<feature type="transmembrane region" description="Helical" evidence="9">
    <location>
        <begin position="110"/>
        <end position="133"/>
    </location>
</feature>
<dbReference type="CDD" id="cd06579">
    <property type="entry name" value="TM_PBP1_transp_AraH_like"/>
    <property type="match status" value="1"/>
</dbReference>
<accession>A0A6J7DLD1</accession>
<organism evidence="10">
    <name type="scientific">freshwater metagenome</name>
    <dbReference type="NCBI Taxonomy" id="449393"/>
    <lineage>
        <taxon>unclassified sequences</taxon>
        <taxon>metagenomes</taxon>
        <taxon>ecological metagenomes</taxon>
    </lineage>
</organism>
<evidence type="ECO:0000256" key="4">
    <source>
        <dbReference type="ARBA" id="ARBA00022519"/>
    </source>
</evidence>
<sequence length="350" mass="37058">MTADAVESIPGHAPGGSRRSAFSRLSPSRASIVYIYGAGFLLFAIWIPHLWFSWVTHKSVLNISFVVPAIVAVGLCVPLLTGAFDLSIAGVMSASAITSSWLVVDKGWSIYPAIAAAIVVALIAGVLNGVLVVKVGIDSFIATLGVGAVLTAYAEWRSGGIQITGLPNNFKDLARSEIVFGIQAKVIYLIVIALVVWYVIEHTPIGRYLQATGDNREAARLAGVQTNRYTFAALMTSALVAGIAGVIQTAGVGAGNANTGGPFLLSAFAAAFLGSTQFKGRFNVWGTVAAVWVLLSLVKGVELALQSYRWLNQLFFGLALIIAVGMSKLLERRTIRLAARRRQHDAADAS</sequence>
<feature type="transmembrane region" description="Helical" evidence="9">
    <location>
        <begin position="60"/>
        <end position="79"/>
    </location>
</feature>
<evidence type="ECO:0000313" key="10">
    <source>
        <dbReference type="EMBL" id="CAB4871762.1"/>
    </source>
</evidence>
<keyword evidence="4" id="KW-0997">Cell inner membrane</keyword>
<feature type="transmembrane region" description="Helical" evidence="9">
    <location>
        <begin position="229"/>
        <end position="251"/>
    </location>
</feature>
<keyword evidence="7 9" id="KW-0472">Membrane</keyword>
<evidence type="ECO:0000256" key="5">
    <source>
        <dbReference type="ARBA" id="ARBA00022692"/>
    </source>
</evidence>
<comment type="subcellular location">
    <subcellularLocation>
        <location evidence="1">Cell membrane</location>
        <topology evidence="1">Multi-pass membrane protein</topology>
    </subcellularLocation>
</comment>
<feature type="transmembrane region" description="Helical" evidence="9">
    <location>
        <begin position="257"/>
        <end position="275"/>
    </location>
</feature>
<keyword evidence="3" id="KW-1003">Cell membrane</keyword>
<feature type="transmembrane region" description="Helical" evidence="9">
    <location>
        <begin position="178"/>
        <end position="200"/>
    </location>
</feature>
<feature type="transmembrane region" description="Helical" evidence="9">
    <location>
        <begin position="33"/>
        <end position="54"/>
    </location>
</feature>